<feature type="transmembrane region" description="Helical" evidence="3">
    <location>
        <begin position="301"/>
        <end position="328"/>
    </location>
</feature>
<evidence type="ECO:0000256" key="2">
    <source>
        <dbReference type="SAM" id="MobiDB-lite"/>
    </source>
</evidence>
<comment type="caution">
    <text evidence="5">The sequence shown here is derived from an EMBL/GenBank/DDBJ whole genome shotgun (WGS) entry which is preliminary data.</text>
</comment>
<keyword evidence="1" id="KW-0175">Coiled coil</keyword>
<feature type="region of interest" description="Disordered" evidence="2">
    <location>
        <begin position="252"/>
        <end position="295"/>
    </location>
</feature>
<keyword evidence="6" id="KW-1185">Reference proteome</keyword>
<evidence type="ECO:0000256" key="4">
    <source>
        <dbReference type="SAM" id="SignalP"/>
    </source>
</evidence>
<keyword evidence="4" id="KW-0732">Signal</keyword>
<accession>A0A8S1HLG5</accession>
<feature type="transmembrane region" description="Helical" evidence="3">
    <location>
        <begin position="886"/>
        <end position="913"/>
    </location>
</feature>
<feature type="region of interest" description="Disordered" evidence="2">
    <location>
        <begin position="1134"/>
        <end position="1207"/>
    </location>
</feature>
<protein>
    <submittedName>
        <fullName evidence="5">Uncharacterized protein</fullName>
    </submittedName>
</protein>
<dbReference type="OrthoDB" id="5371837at2759"/>
<evidence type="ECO:0000313" key="6">
    <source>
        <dbReference type="Proteomes" id="UP000835052"/>
    </source>
</evidence>
<feature type="chain" id="PRO_5035808148" evidence="4">
    <location>
        <begin position="20"/>
        <end position="1687"/>
    </location>
</feature>
<feature type="region of interest" description="Disordered" evidence="2">
    <location>
        <begin position="1447"/>
        <end position="1497"/>
    </location>
</feature>
<keyword evidence="3" id="KW-0472">Membrane</keyword>
<name>A0A8S1HLG5_9PELO</name>
<feature type="compositionally biased region" description="Basic and acidic residues" evidence="2">
    <location>
        <begin position="1448"/>
        <end position="1474"/>
    </location>
</feature>
<feature type="compositionally biased region" description="Basic and acidic residues" evidence="2">
    <location>
        <begin position="1134"/>
        <end position="1187"/>
    </location>
</feature>
<evidence type="ECO:0000256" key="3">
    <source>
        <dbReference type="SAM" id="Phobius"/>
    </source>
</evidence>
<reference evidence="5" key="1">
    <citation type="submission" date="2020-10" db="EMBL/GenBank/DDBJ databases">
        <authorList>
            <person name="Kikuchi T."/>
        </authorList>
    </citation>
    <scope>NUCLEOTIDE SEQUENCE</scope>
    <source>
        <strain evidence="5">NKZ352</strain>
    </source>
</reference>
<proteinExistence type="predicted"/>
<dbReference type="EMBL" id="CAJGYM010000052">
    <property type="protein sequence ID" value="CAD6195231.1"/>
    <property type="molecule type" value="Genomic_DNA"/>
</dbReference>
<keyword evidence="3" id="KW-1133">Transmembrane helix</keyword>
<evidence type="ECO:0000256" key="1">
    <source>
        <dbReference type="SAM" id="Coils"/>
    </source>
</evidence>
<feature type="signal peptide" evidence="4">
    <location>
        <begin position="1"/>
        <end position="19"/>
    </location>
</feature>
<gene>
    <name evidence="5" type="ORF">CAUJ_LOCUS11150</name>
</gene>
<feature type="coiled-coil region" evidence="1">
    <location>
        <begin position="537"/>
        <end position="564"/>
    </location>
</feature>
<feature type="compositionally biased region" description="Gly residues" evidence="2">
    <location>
        <begin position="252"/>
        <end position="261"/>
    </location>
</feature>
<dbReference type="Proteomes" id="UP000835052">
    <property type="component" value="Unassembled WGS sequence"/>
</dbReference>
<feature type="compositionally biased region" description="Basic and acidic residues" evidence="2">
    <location>
        <begin position="1198"/>
        <end position="1207"/>
    </location>
</feature>
<evidence type="ECO:0000313" key="5">
    <source>
        <dbReference type="EMBL" id="CAD6195231.1"/>
    </source>
</evidence>
<sequence length="1687" mass="191046">MPSLVSSLAGALSLFPVQAKVTVLSMKKRVNVEAKSVSTISHLRSDGDSSTLLELEKMKPWFFLKGVTLLLALLYFQNTSTVSAQQCCASPVYGWQDDSLKDPNCNRCTTKMIAISSQTLTSAGVLMEARVFLDSLDNSSSIVLEDIPDVVRLVNLKTITFDGLGPLIRIRNTNVSEDSFTKLTEIKVSDPLRHCDAGSLFDIDQMHEKPLKRLKELDRKFLLEPCEKAKAAKSRTTRPPCPSCPSCPAVGGGNGGGGRSGGASSNSSVGGSSPAVPRNSLVGAGSKQDSSKDEKKEGCSCLVPIIISITAASLFWILVAGTLFFIFFRHQKKPKDTEKSKDVRKPSAAVPNLCMYIEEIDRATRNIAILAHQNFTKRLRNTIYLSKYLEEVGYENGNARTIGKLFGEKLDEMTAINETRKKDGEYKFRDYALQFVPLKTWEPIDIGEAREHVKAAKELYEADIAQQRSEVPSFGKELEIFKIVPSYDGAEQRQVAGAEKPPPAKMRANRRKHACVVIEKPRPEVCYIDEDEPEEEREIVKYSLEQAEKALKRLEGTAEGAAKNGEATIHITKSMANIWANLGATRAFFSDQLNHAFQERTVIQSALNSLCRFELLYRLDEEGLNTKMAYAGVFDKDGNRLHVVKDMHVFDNVLKRLRTECKPEDKPLYDILEKHEFRRRVQLYHMDRKKKNEPPKKKLFYLDPAPLDKTDFLKMYQPYKDLEADFDQAVQLTKEYAKKGIIWLEDNSQDFNLSKLKSITSDGSGPLIFIRNTNVTNESFSQLTDINISNPLHRCDFGSLFDIDYMHAEPFERLLKLDDKFLIEPCKEAKAANSPTCPPCTTDPSVSSDLCSTSSAPENPPSTKPEIQVPILNYNKKELCPDWVPFWSIFLFTSCGWVVVIGILAHLLFRYFYVRRKAGKRSPWETSDGFPIVTPNYYDNCLKLIDEATRELAILEITTFIRRLKSDIFLVDNLRSVGFYGENDFQVWNLLSETLDKTNHIRKTLKKNGEFDFRDYEMEVENVQDWTFPEQRKANQNLYAVMKEHMAVIEAAKKKGAPAGKEIQILKPVDVEERERAGAEDKIPKPVDIKEREKAGTELKILKPVDIKEREKARTELKILKPFDVEMRGKAGAEDKIPKPVDVEDPKKAGAEDKATKPVDVEDPKKAGAEDKTTKPVDVEKREKTVNKLDTPAVDEPEEKRTEKRRKEEKDICYLDDDEASIASRKTIENSLSILFGALHDLHTMVSHENPLRTFPSTTYLLNIWSNIGAVKEFFELQVGQGQQEITSYHSALKSMCRYESLHLLEEKGVNTKVAYAGLYTKDGKRAHLVKDMHVFYHLLQRLRSENKPEDKELLKLLEKHDLRRRLELREANLDYNACIGKLSFLDPVPLNRNRFMETIETYKNIQNDYNKAMTLAQEYAKKNNLVIREVPVELKEIPKIRLANAKRSSEALPKKEAEALKKEAEAPKKDTKPQRSKPSGGPKKVEKSQQPSSGNKKKFLEECCDQPLFGWEDESLGGCQLPCYTKMIALAKQEMKSSSEARIFLSYVKHSANIILEDIPDIVHLDSLTAISFNGTGPLIRIRNTNVSEDSFLNLTSIVVENILDYCSAGTFFDIDYMHPTPLKYLQNLDETFLLEPCSKAKFPFKKLNADDEDEMGKCNLIADFLAIRVHHLLVQKSSKPLLLGC</sequence>
<feature type="compositionally biased region" description="Low complexity" evidence="2">
    <location>
        <begin position="262"/>
        <end position="278"/>
    </location>
</feature>
<keyword evidence="3" id="KW-0812">Transmembrane</keyword>
<organism evidence="5 6">
    <name type="scientific">Caenorhabditis auriculariae</name>
    <dbReference type="NCBI Taxonomy" id="2777116"/>
    <lineage>
        <taxon>Eukaryota</taxon>
        <taxon>Metazoa</taxon>
        <taxon>Ecdysozoa</taxon>
        <taxon>Nematoda</taxon>
        <taxon>Chromadorea</taxon>
        <taxon>Rhabditida</taxon>
        <taxon>Rhabditina</taxon>
        <taxon>Rhabditomorpha</taxon>
        <taxon>Rhabditoidea</taxon>
        <taxon>Rhabditidae</taxon>
        <taxon>Peloderinae</taxon>
        <taxon>Caenorhabditis</taxon>
    </lineage>
</organism>